<dbReference type="AlphaFoldDB" id="F2LV80"/>
<dbReference type="KEGG" id="hmr:Hipma_0694"/>
<proteinExistence type="predicted"/>
<dbReference type="RefSeq" id="WP_013681705.1">
    <property type="nucleotide sequence ID" value="NC_015318.1"/>
</dbReference>
<dbReference type="Proteomes" id="UP000008139">
    <property type="component" value="Chromosome"/>
</dbReference>
<evidence type="ECO:0008006" key="3">
    <source>
        <dbReference type="Google" id="ProtNLM"/>
    </source>
</evidence>
<dbReference type="InParanoid" id="F2LV80"/>
<protein>
    <recommendedName>
        <fullName evidence="3">Toxin</fullName>
    </recommendedName>
</protein>
<sequence length="92" mass="11013">MNIVFDELKNRKLKKERNVTFEMVIEKMAKGEILLDFEHPNKEKYPNQRIMVIELNGYPCCVPYIQTNDEIVLKTIFPDRRFKKLLKKGDKP</sequence>
<reference evidence="1 2" key="1">
    <citation type="journal article" date="2011" name="Stand. Genomic Sci.">
        <title>Complete genome sequence of the thermophilic sulfur-reducer Hippea maritima type strain (MH(2)).</title>
        <authorList>
            <person name="Huntemann M."/>
            <person name="Lu M."/>
            <person name="Nolan M."/>
            <person name="Lapidus A."/>
            <person name="Lucas S."/>
            <person name="Hammon N."/>
            <person name="Deshpande S."/>
            <person name="Cheng J.F."/>
            <person name="Tapia R."/>
            <person name="Han C."/>
            <person name="Goodwin L."/>
            <person name="Pitluck S."/>
            <person name="Liolios K."/>
            <person name="Pagani I."/>
            <person name="Ivanova N."/>
            <person name="Ovchinikova G."/>
            <person name="Pati A."/>
            <person name="Chen A."/>
            <person name="Palaniappan K."/>
            <person name="Land M."/>
            <person name="Hauser L."/>
            <person name="Jeffries C.D."/>
            <person name="Detter J.C."/>
            <person name="Brambilla E.M."/>
            <person name="Rohde M."/>
            <person name="Spring S."/>
            <person name="Goker M."/>
            <person name="Woyke T."/>
            <person name="Bristow J."/>
            <person name="Eisen J.A."/>
            <person name="Markowitz V."/>
            <person name="Hugenholtz P."/>
            <person name="Kyrpides N.C."/>
            <person name="Klenk H.P."/>
            <person name="Mavromatis K."/>
        </authorList>
    </citation>
    <scope>NUCLEOTIDE SEQUENCE [LARGE SCALE GENOMIC DNA]</scope>
    <source>
        <strain evidence="2">ATCC 700847 / DSM 10411 / MH2</strain>
    </source>
</reference>
<reference evidence="2" key="2">
    <citation type="submission" date="2011-03" db="EMBL/GenBank/DDBJ databases">
        <title>The complete genome of Hippea maritima DSM 10411.</title>
        <authorList>
            <consortium name="US DOE Joint Genome Institute (JGI-PGF)"/>
            <person name="Lucas S."/>
            <person name="Copeland A."/>
            <person name="Lapidus A."/>
            <person name="Bruce D."/>
            <person name="Goodwin L."/>
            <person name="Pitluck S."/>
            <person name="Peters L."/>
            <person name="Kyrpides N."/>
            <person name="Mavromatis K."/>
            <person name="Pagani I."/>
            <person name="Ivanova N."/>
            <person name="Mikhailova N."/>
            <person name="Lu M."/>
            <person name="Detter J.C."/>
            <person name="Tapia R."/>
            <person name="Han C."/>
            <person name="Land M."/>
            <person name="Hauser L."/>
            <person name="Markowitz V."/>
            <person name="Cheng J.-F."/>
            <person name="Hugenholtz P."/>
            <person name="Woyke T."/>
            <person name="Wu D."/>
            <person name="Spring S."/>
            <person name="Schroeder M."/>
            <person name="Brambilla E."/>
            <person name="Klenk H.-P."/>
            <person name="Eisen J.A."/>
        </authorList>
    </citation>
    <scope>NUCLEOTIDE SEQUENCE [LARGE SCALE GENOMIC DNA]</scope>
    <source>
        <strain evidence="2">ATCC 700847 / DSM 10411 / MH2</strain>
    </source>
</reference>
<keyword evidence="2" id="KW-1185">Reference proteome</keyword>
<evidence type="ECO:0000313" key="1">
    <source>
        <dbReference type="EMBL" id="AEA33664.1"/>
    </source>
</evidence>
<accession>F2LV80</accession>
<dbReference type="OrthoDB" id="9814045at2"/>
<dbReference type="eggNOG" id="COG2929">
    <property type="taxonomic scope" value="Bacteria"/>
</dbReference>
<dbReference type="STRING" id="760142.Hipma_0694"/>
<dbReference type="EMBL" id="CP002606">
    <property type="protein sequence ID" value="AEA33664.1"/>
    <property type="molecule type" value="Genomic_DNA"/>
</dbReference>
<organism evidence="1 2">
    <name type="scientific">Hippea maritima (strain ATCC 700847 / DSM 10411 / MH2)</name>
    <dbReference type="NCBI Taxonomy" id="760142"/>
    <lineage>
        <taxon>Bacteria</taxon>
        <taxon>Pseudomonadati</taxon>
        <taxon>Campylobacterota</taxon>
        <taxon>Desulfurellia</taxon>
        <taxon>Desulfurellales</taxon>
        <taxon>Hippeaceae</taxon>
        <taxon>Hippea</taxon>
    </lineage>
</organism>
<dbReference type="HOGENOM" id="CLU_186687_0_0_7"/>
<name>F2LV80_HIPMA</name>
<gene>
    <name evidence="1" type="ordered locus">Hipma_0694</name>
</gene>
<evidence type="ECO:0000313" key="2">
    <source>
        <dbReference type="Proteomes" id="UP000008139"/>
    </source>
</evidence>